<name>A0AAV0TF93_HYABA</name>
<evidence type="ECO:0000256" key="2">
    <source>
        <dbReference type="ARBA" id="ARBA00001947"/>
    </source>
</evidence>
<evidence type="ECO:0000313" key="12">
    <source>
        <dbReference type="Proteomes" id="UP001162031"/>
    </source>
</evidence>
<keyword evidence="6" id="KW-0479">Metal-binding</keyword>
<evidence type="ECO:0000256" key="5">
    <source>
        <dbReference type="ARBA" id="ARBA00011917"/>
    </source>
</evidence>
<dbReference type="Gene3D" id="3.60.15.10">
    <property type="entry name" value="Ribonuclease Z/Hydroxyacylglutathione hydrolase-like"/>
    <property type="match status" value="1"/>
</dbReference>
<evidence type="ECO:0000256" key="1">
    <source>
        <dbReference type="ARBA" id="ARBA00001623"/>
    </source>
</evidence>
<dbReference type="AlphaFoldDB" id="A0AAV0TF93"/>
<dbReference type="InterPro" id="IPR036866">
    <property type="entry name" value="RibonucZ/Hydroxyglut_hydro"/>
</dbReference>
<evidence type="ECO:0000313" key="11">
    <source>
        <dbReference type="EMBL" id="CAI5719247.1"/>
    </source>
</evidence>
<dbReference type="HAMAP" id="MF_01374">
    <property type="entry name" value="Glyoxalase_2"/>
    <property type="match status" value="1"/>
</dbReference>
<dbReference type="InterPro" id="IPR001279">
    <property type="entry name" value="Metallo-B-lactamas"/>
</dbReference>
<dbReference type="GO" id="GO:0019243">
    <property type="term" value="P:methylglyoxal catabolic process to D-lactate via S-lactoyl-glutathione"/>
    <property type="evidence" value="ECO:0007669"/>
    <property type="project" value="InterPro"/>
</dbReference>
<proteinExistence type="inferred from homology"/>
<comment type="similarity">
    <text evidence="4">Belongs to the metallo-beta-lactamase superfamily. Glyoxalase II family.</text>
</comment>
<dbReference type="CDD" id="cd07723">
    <property type="entry name" value="hydroxyacylglutathione_hydrolase_MBL-fold"/>
    <property type="match status" value="1"/>
</dbReference>
<evidence type="ECO:0000256" key="7">
    <source>
        <dbReference type="ARBA" id="ARBA00022801"/>
    </source>
</evidence>
<dbReference type="PANTHER" id="PTHR11935:SF94">
    <property type="entry name" value="TENZING NORGAY, ISOFORM C"/>
    <property type="match status" value="1"/>
</dbReference>
<organism evidence="11 12">
    <name type="scientific">Hyaloperonospora brassicae</name>
    <name type="common">Brassica downy mildew</name>
    <name type="synonym">Peronospora brassicae</name>
    <dbReference type="NCBI Taxonomy" id="162125"/>
    <lineage>
        <taxon>Eukaryota</taxon>
        <taxon>Sar</taxon>
        <taxon>Stramenopiles</taxon>
        <taxon>Oomycota</taxon>
        <taxon>Peronosporomycetes</taxon>
        <taxon>Peronosporales</taxon>
        <taxon>Peronosporaceae</taxon>
        <taxon>Hyaloperonospora</taxon>
    </lineage>
</organism>
<evidence type="ECO:0000256" key="9">
    <source>
        <dbReference type="ARBA" id="ARBA00031044"/>
    </source>
</evidence>
<accession>A0AAV0TF93</accession>
<gene>
    <name evidence="11" type="ORF">HBR001_LOCUS2158</name>
</gene>
<keyword evidence="8" id="KW-0862">Zinc</keyword>
<reference evidence="11" key="1">
    <citation type="submission" date="2022-12" db="EMBL/GenBank/DDBJ databases">
        <authorList>
            <person name="Webb A."/>
        </authorList>
    </citation>
    <scope>NUCLEOTIDE SEQUENCE</scope>
    <source>
        <strain evidence="11">Hp1</strain>
    </source>
</reference>
<comment type="pathway">
    <text evidence="3">Secondary metabolite metabolism; methylglyoxal degradation; (R)-lactate from methylglyoxal: step 2/2.</text>
</comment>
<dbReference type="PANTHER" id="PTHR11935">
    <property type="entry name" value="BETA LACTAMASE DOMAIN"/>
    <property type="match status" value="1"/>
</dbReference>
<feature type="domain" description="Metallo-beta-lactamase" evidence="10">
    <location>
        <begin position="13"/>
        <end position="174"/>
    </location>
</feature>
<keyword evidence="12" id="KW-1185">Reference proteome</keyword>
<dbReference type="EMBL" id="CANTFL010000228">
    <property type="protein sequence ID" value="CAI5719247.1"/>
    <property type="molecule type" value="Genomic_DNA"/>
</dbReference>
<evidence type="ECO:0000259" key="10">
    <source>
        <dbReference type="SMART" id="SM00849"/>
    </source>
</evidence>
<dbReference type="Pfam" id="PF00753">
    <property type="entry name" value="Lactamase_B"/>
    <property type="match status" value="1"/>
</dbReference>
<dbReference type="InterPro" id="IPR035680">
    <property type="entry name" value="Clx_II_MBL"/>
</dbReference>
<sequence>MAMQIELIPVLSDNYAYLLIDSANHVAAAVDPVDAQKVYARAEELHVTISMILATHSHWDHAGGNSDLVNLIQEREKRQIPVVGGPGSAVEAQTQSVAEGDVLQFGDLSINVYYTPCHTRDHVLYHCQDSLFTGDTVFVAGCGRFFSGTPAEMHYALNEVVAKLPEETKIYCGHEYTASNLRFAAYVEPENEVVREKLAWAIEKTEAGEPTIPSTVKEQLATNPFMRVKEATVQRFANGEKNPVLVMEFVRAAKDSFVIGK</sequence>
<dbReference type="Proteomes" id="UP001162031">
    <property type="component" value="Unassembled WGS sequence"/>
</dbReference>
<comment type="caution">
    <text evidence="11">The sequence shown here is derived from an EMBL/GenBank/DDBJ whole genome shotgun (WGS) entry which is preliminary data.</text>
</comment>
<dbReference type="SMART" id="SM00849">
    <property type="entry name" value="Lactamase_B"/>
    <property type="match status" value="1"/>
</dbReference>
<evidence type="ECO:0000256" key="8">
    <source>
        <dbReference type="ARBA" id="ARBA00022833"/>
    </source>
</evidence>
<evidence type="ECO:0000256" key="6">
    <source>
        <dbReference type="ARBA" id="ARBA00022723"/>
    </source>
</evidence>
<dbReference type="InterPro" id="IPR032282">
    <property type="entry name" value="HAGH_C"/>
</dbReference>
<dbReference type="GO" id="GO:0004416">
    <property type="term" value="F:hydroxyacylglutathione hydrolase activity"/>
    <property type="evidence" value="ECO:0007669"/>
    <property type="project" value="UniProtKB-EC"/>
</dbReference>
<dbReference type="SUPFAM" id="SSF56281">
    <property type="entry name" value="Metallo-hydrolase/oxidoreductase"/>
    <property type="match status" value="1"/>
</dbReference>
<keyword evidence="7" id="KW-0378">Hydrolase</keyword>
<evidence type="ECO:0000256" key="3">
    <source>
        <dbReference type="ARBA" id="ARBA00004963"/>
    </source>
</evidence>
<dbReference type="GO" id="GO:0046872">
    <property type="term" value="F:metal ion binding"/>
    <property type="evidence" value="ECO:0007669"/>
    <property type="project" value="UniProtKB-KW"/>
</dbReference>
<evidence type="ECO:0000256" key="4">
    <source>
        <dbReference type="ARBA" id="ARBA00006759"/>
    </source>
</evidence>
<dbReference type="NCBIfam" id="TIGR03413">
    <property type="entry name" value="GSH_gloB"/>
    <property type="match status" value="1"/>
</dbReference>
<dbReference type="Pfam" id="PF16123">
    <property type="entry name" value="HAGH_C"/>
    <property type="match status" value="1"/>
</dbReference>
<dbReference type="PIRSF" id="PIRSF005457">
    <property type="entry name" value="Glx"/>
    <property type="match status" value="1"/>
</dbReference>
<comment type="catalytic activity">
    <reaction evidence="1">
        <text>an S-(2-hydroxyacyl)glutathione + H2O = a 2-hydroxy carboxylate + glutathione + H(+)</text>
        <dbReference type="Rhea" id="RHEA:21864"/>
        <dbReference type="ChEBI" id="CHEBI:15377"/>
        <dbReference type="ChEBI" id="CHEBI:15378"/>
        <dbReference type="ChEBI" id="CHEBI:57925"/>
        <dbReference type="ChEBI" id="CHEBI:58896"/>
        <dbReference type="ChEBI" id="CHEBI:71261"/>
        <dbReference type="EC" id="3.1.2.6"/>
    </reaction>
</comment>
<dbReference type="EC" id="3.1.2.6" evidence="5"/>
<comment type="cofactor">
    <cofactor evidence="2">
        <name>Zn(2+)</name>
        <dbReference type="ChEBI" id="CHEBI:29105"/>
    </cofactor>
</comment>
<protein>
    <recommendedName>
        <fullName evidence="5">hydroxyacylglutathione hydrolase</fullName>
        <ecNumber evidence="5">3.1.2.6</ecNumber>
    </recommendedName>
    <alternativeName>
        <fullName evidence="9">Glyoxalase II</fullName>
    </alternativeName>
</protein>
<dbReference type="InterPro" id="IPR017782">
    <property type="entry name" value="Hydroxyacylglutathione_Hdrlase"/>
</dbReference>